<evidence type="ECO:0000313" key="1">
    <source>
        <dbReference type="EMBL" id="KAL2501368.1"/>
    </source>
</evidence>
<accession>A0ABD1SNN1</accession>
<sequence>MSTHCLACLGKGSHMYGLGICRPVTDKVGTSFGSPFVPLDGNASLITLQEEVRGACDKIYDLTWKNNELLQKMEDGRFEKENKHIEFEQTILWMLGEMNRSSD</sequence>
<dbReference type="EMBL" id="JBFOLJ010000010">
    <property type="protein sequence ID" value="KAL2501368.1"/>
    <property type="molecule type" value="Genomic_DNA"/>
</dbReference>
<evidence type="ECO:0000313" key="2">
    <source>
        <dbReference type="Proteomes" id="UP001604277"/>
    </source>
</evidence>
<comment type="caution">
    <text evidence="1">The sequence shown here is derived from an EMBL/GenBank/DDBJ whole genome shotgun (WGS) entry which is preliminary data.</text>
</comment>
<organism evidence="1 2">
    <name type="scientific">Forsythia ovata</name>
    <dbReference type="NCBI Taxonomy" id="205694"/>
    <lineage>
        <taxon>Eukaryota</taxon>
        <taxon>Viridiplantae</taxon>
        <taxon>Streptophyta</taxon>
        <taxon>Embryophyta</taxon>
        <taxon>Tracheophyta</taxon>
        <taxon>Spermatophyta</taxon>
        <taxon>Magnoliopsida</taxon>
        <taxon>eudicotyledons</taxon>
        <taxon>Gunneridae</taxon>
        <taxon>Pentapetalae</taxon>
        <taxon>asterids</taxon>
        <taxon>lamiids</taxon>
        <taxon>Lamiales</taxon>
        <taxon>Oleaceae</taxon>
        <taxon>Forsythieae</taxon>
        <taxon>Forsythia</taxon>
    </lineage>
</organism>
<keyword evidence="2" id="KW-1185">Reference proteome</keyword>
<protein>
    <submittedName>
        <fullName evidence="1">Uncharacterized protein</fullName>
    </submittedName>
</protein>
<name>A0ABD1SNN1_9LAMI</name>
<dbReference type="AlphaFoldDB" id="A0ABD1SNN1"/>
<gene>
    <name evidence="1" type="ORF">Fot_35216</name>
</gene>
<proteinExistence type="predicted"/>
<dbReference type="Proteomes" id="UP001604277">
    <property type="component" value="Unassembled WGS sequence"/>
</dbReference>
<reference evidence="2" key="1">
    <citation type="submission" date="2024-07" db="EMBL/GenBank/DDBJ databases">
        <title>Two chromosome-level genome assemblies of Korean endemic species Abeliophyllum distichum and Forsythia ovata (Oleaceae).</title>
        <authorList>
            <person name="Jang H."/>
        </authorList>
    </citation>
    <scope>NUCLEOTIDE SEQUENCE [LARGE SCALE GENOMIC DNA]</scope>
</reference>